<feature type="transmembrane region" description="Helical" evidence="1">
    <location>
        <begin position="739"/>
        <end position="761"/>
    </location>
</feature>
<feature type="transmembrane region" description="Helical" evidence="1">
    <location>
        <begin position="20"/>
        <end position="45"/>
    </location>
</feature>
<dbReference type="InterPro" id="IPR019196">
    <property type="entry name" value="ABC_transp_unknown"/>
</dbReference>
<feature type="transmembrane region" description="Helical" evidence="1">
    <location>
        <begin position="260"/>
        <end position="277"/>
    </location>
</feature>
<keyword evidence="1" id="KW-0812">Transmembrane</keyword>
<feature type="transmembrane region" description="Helical" evidence="1">
    <location>
        <begin position="65"/>
        <end position="89"/>
    </location>
</feature>
<evidence type="ECO:0000313" key="4">
    <source>
        <dbReference type="Proteomes" id="UP000646484"/>
    </source>
</evidence>
<organism evidence="3 4">
    <name type="scientific">Butyricimonas hominis</name>
    <dbReference type="NCBI Taxonomy" id="2763032"/>
    <lineage>
        <taxon>Bacteria</taxon>
        <taxon>Pseudomonadati</taxon>
        <taxon>Bacteroidota</taxon>
        <taxon>Bacteroidia</taxon>
        <taxon>Bacteroidales</taxon>
        <taxon>Odoribacteraceae</taxon>
        <taxon>Butyricimonas</taxon>
    </lineage>
</organism>
<keyword evidence="1" id="KW-0472">Membrane</keyword>
<dbReference type="Proteomes" id="UP000646484">
    <property type="component" value="Unassembled WGS sequence"/>
</dbReference>
<dbReference type="PANTHER" id="PTHR43471">
    <property type="entry name" value="ABC TRANSPORTER PERMEASE"/>
    <property type="match status" value="1"/>
</dbReference>
<comment type="caution">
    <text evidence="3">The sequence shown here is derived from an EMBL/GenBank/DDBJ whole genome shotgun (WGS) entry which is preliminary data.</text>
</comment>
<dbReference type="RefSeq" id="WP_186978274.1">
    <property type="nucleotide sequence ID" value="NZ_JACOOH010000009.1"/>
</dbReference>
<proteinExistence type="predicted"/>
<dbReference type="PANTHER" id="PTHR43471:SF12">
    <property type="entry name" value="HYPOTHETICAL MEMBRANE PROTEIN, CONSERVED"/>
    <property type="match status" value="1"/>
</dbReference>
<sequence length="766" mass="87354">MRNIYDIARAELQSLFYSPIAWLILIIFTFQSAGLFGGHLAGAIMPKELGYSISDLTFKLFVDQWSGGIFPVIQGYLYLYIPLLTMGLMSRELSSGSIKLLYSSPVTNWQIILGKYLSMMIYGLVMMFVLVVFILIAYFSIKDFDLPMVLSGLLGLYFLLCVYAAVGLFMSSLTSYQVVAAVLTLTVLGLLNYVGRMWQDVEFVREITYWLSISGRADEFIRGLICSEDFLYFIIVTMMFLTLATIRLQAARQKQRWTKTVGKYAGVVLVVVVLGYFTSRPSLMTYYDASSTKRNTLTEHSQEVISKLDGGLTITTYVNLLDGNNLYYGVPGAVKYDQQNFRHYIRFKPEIKMKYVYYYDTLLGVDPSRYAERKTLKERAYETMKIYNIDSTKVLTPKEIRAKIDLVKEDNWFVRELERESGEKTFLRIFRGMDRMPKEAEITAAMKRIAMKLPTVGVLTGHGERNIHQAGDRNYTSFGEDKHFRYALMNQGFEMQEISLEKEIPEEINILIVAEMRSSFTPVERENWEKYIARGGNLMILSEPGRGSIMGEVLADFGVRLIPGTLVRQTKDFSPDLIEARPTQAAAGLVYYFDAMRAQGYSVTMPSVSALAYDGNMGYNVTPLFETDSLVWNELQTTDFIDDSVTFDPGTGEAQQKYVTSVALTRQIWGHEQRIMIFGDADCISNAELSMGRQGIRSANYTVIMGGFYWLSDGEVPIDVRRESPRDNDYKVSGAVVRFWDIFLSWILPGLMLVTALFIWLRRRGR</sequence>
<dbReference type="Pfam" id="PF09822">
    <property type="entry name" value="ABC_transp_aux"/>
    <property type="match status" value="1"/>
</dbReference>
<accession>A0ABR7D5F9</accession>
<protein>
    <submittedName>
        <fullName evidence="3">Gldg family protein</fullName>
    </submittedName>
</protein>
<feature type="transmembrane region" description="Helical" evidence="1">
    <location>
        <begin position="147"/>
        <end position="169"/>
    </location>
</feature>
<feature type="transmembrane region" description="Helical" evidence="1">
    <location>
        <begin position="176"/>
        <end position="195"/>
    </location>
</feature>
<evidence type="ECO:0000259" key="2">
    <source>
        <dbReference type="Pfam" id="PF09822"/>
    </source>
</evidence>
<keyword evidence="1" id="KW-1133">Transmembrane helix</keyword>
<reference evidence="3 4" key="1">
    <citation type="submission" date="2020-08" db="EMBL/GenBank/DDBJ databases">
        <title>Genome public.</title>
        <authorList>
            <person name="Liu C."/>
            <person name="Sun Q."/>
        </authorList>
    </citation>
    <scope>NUCLEOTIDE SEQUENCE [LARGE SCALE GENOMIC DNA]</scope>
    <source>
        <strain evidence="3 4">NSJ-56</strain>
    </source>
</reference>
<dbReference type="Pfam" id="PF12679">
    <property type="entry name" value="ABC2_membrane_2"/>
    <property type="match status" value="1"/>
</dbReference>
<keyword evidence="4" id="KW-1185">Reference proteome</keyword>
<feature type="transmembrane region" description="Helical" evidence="1">
    <location>
        <begin position="230"/>
        <end position="248"/>
    </location>
</feature>
<evidence type="ECO:0000256" key="1">
    <source>
        <dbReference type="SAM" id="Phobius"/>
    </source>
</evidence>
<name>A0ABR7D5F9_9BACT</name>
<dbReference type="EMBL" id="JACOOH010000009">
    <property type="protein sequence ID" value="MBC5623196.1"/>
    <property type="molecule type" value="Genomic_DNA"/>
</dbReference>
<evidence type="ECO:0000313" key="3">
    <source>
        <dbReference type="EMBL" id="MBC5623196.1"/>
    </source>
</evidence>
<feature type="transmembrane region" description="Helical" evidence="1">
    <location>
        <begin position="119"/>
        <end position="141"/>
    </location>
</feature>
<feature type="domain" description="ABC-type uncharacterised transport system" evidence="2">
    <location>
        <begin position="454"/>
        <end position="688"/>
    </location>
</feature>
<gene>
    <name evidence="3" type="ORF">H8S64_19045</name>
</gene>